<evidence type="ECO:0000256" key="8">
    <source>
        <dbReference type="ARBA" id="ARBA00022824"/>
    </source>
</evidence>
<dbReference type="Pfam" id="PF04188">
    <property type="entry name" value="Mannosyl_trans2"/>
    <property type="match status" value="1"/>
</dbReference>
<evidence type="ECO:0000256" key="9">
    <source>
        <dbReference type="ARBA" id="ARBA00022989"/>
    </source>
</evidence>
<evidence type="ECO:0000256" key="6">
    <source>
        <dbReference type="ARBA" id="ARBA00022679"/>
    </source>
</evidence>
<dbReference type="EMBL" id="UYRT01089487">
    <property type="protein sequence ID" value="VDN34980.1"/>
    <property type="molecule type" value="Genomic_DNA"/>
</dbReference>
<feature type="transmembrane region" description="Helical" evidence="11">
    <location>
        <begin position="143"/>
        <end position="162"/>
    </location>
</feature>
<comment type="similarity">
    <text evidence="3 11">Belongs to the PIGV family.</text>
</comment>
<comment type="subcellular location">
    <subcellularLocation>
        <location evidence="1 11">Endoplasmic reticulum membrane</location>
        <topology evidence="1 11">Multi-pass membrane protein</topology>
    </subcellularLocation>
</comment>
<comment type="function">
    <text evidence="11">Mannosyltransferase involved in glycosylphosphatidylinositol-anchor biosynthesis.</text>
</comment>
<comment type="caution">
    <text evidence="11">Lacks conserved residue(s) required for the propagation of feature annotation.</text>
</comment>
<evidence type="ECO:0000256" key="1">
    <source>
        <dbReference type="ARBA" id="ARBA00004477"/>
    </source>
</evidence>
<dbReference type="GO" id="GO:0031501">
    <property type="term" value="C:mannosyltransferase complex"/>
    <property type="evidence" value="ECO:0007669"/>
    <property type="project" value="TreeGrafter"/>
</dbReference>
<keyword evidence="8 11" id="KW-0256">Endoplasmic reticulum</keyword>
<proteinExistence type="inferred from homology"/>
<keyword evidence="10 11" id="KW-0472">Membrane</keyword>
<gene>
    <name evidence="12" type="ORF">GPUH_LOCUS19957</name>
</gene>
<evidence type="ECO:0000313" key="12">
    <source>
        <dbReference type="EMBL" id="VDN34980.1"/>
    </source>
</evidence>
<feature type="transmembrane region" description="Helical" evidence="11">
    <location>
        <begin position="40"/>
        <end position="59"/>
    </location>
</feature>
<protein>
    <recommendedName>
        <fullName evidence="11">GPI mannosyltransferase 2</fullName>
        <ecNumber evidence="11">2.4.1.-</ecNumber>
    </recommendedName>
</protein>
<accession>A0A183EG65</accession>
<organism evidence="14">
    <name type="scientific">Gongylonema pulchrum</name>
    <dbReference type="NCBI Taxonomy" id="637853"/>
    <lineage>
        <taxon>Eukaryota</taxon>
        <taxon>Metazoa</taxon>
        <taxon>Ecdysozoa</taxon>
        <taxon>Nematoda</taxon>
        <taxon>Chromadorea</taxon>
        <taxon>Rhabditida</taxon>
        <taxon>Spirurina</taxon>
        <taxon>Spiruromorpha</taxon>
        <taxon>Spiruroidea</taxon>
        <taxon>Gongylonematidae</taxon>
        <taxon>Gongylonema</taxon>
    </lineage>
</organism>
<dbReference type="GO" id="GO:0000009">
    <property type="term" value="F:alpha-1,6-mannosyltransferase activity"/>
    <property type="evidence" value="ECO:0007669"/>
    <property type="project" value="InterPro"/>
</dbReference>
<dbReference type="GO" id="GO:0004376">
    <property type="term" value="F:GPI mannosyltransferase activity"/>
    <property type="evidence" value="ECO:0007669"/>
    <property type="project" value="InterPro"/>
</dbReference>
<dbReference type="EC" id="2.4.1.-" evidence="11"/>
<evidence type="ECO:0000256" key="5">
    <source>
        <dbReference type="ARBA" id="ARBA00022676"/>
    </source>
</evidence>
<dbReference type="GO" id="GO:0005789">
    <property type="term" value="C:endoplasmic reticulum membrane"/>
    <property type="evidence" value="ECO:0007669"/>
    <property type="project" value="UniProtKB-SubCell"/>
</dbReference>
<dbReference type="Proteomes" id="UP000271098">
    <property type="component" value="Unassembled WGS sequence"/>
</dbReference>
<keyword evidence="9 11" id="KW-1133">Transmembrane helix</keyword>
<dbReference type="AlphaFoldDB" id="A0A183EG65"/>
<keyword evidence="5 11" id="KW-0328">Glycosyltransferase</keyword>
<sequence>MFQLLVETIYSASLRKYIWQRDCGTVMLKFTHFIPNKFQLFRFIAVITICWIIFCSQVLPHGTRMHNRFCSSNATNNSSTELVPDPVRQYAVENNLVLPDDLKKPSWCKQKRSMLNPMPVFYVHIQKKYWQVEPFGYWQLKKLPCFLMASPVVFFVACGSLVELNRLRTLRGSIFVALWYSLQDPCSLIPFLVHSLLLTALALVLYNVEVLTRITFSSSPFIYLVLAQYMDHRTPLITLEDVQYPTLLPFLTNFSRTHWSHLLLLLYLLGYLYIGTLLFVNWLPFT</sequence>
<evidence type="ECO:0000313" key="14">
    <source>
        <dbReference type="WBParaSite" id="GPUH_0001998101-mRNA-1"/>
    </source>
</evidence>
<evidence type="ECO:0000313" key="13">
    <source>
        <dbReference type="Proteomes" id="UP000271098"/>
    </source>
</evidence>
<dbReference type="UniPathway" id="UPA00196"/>
<evidence type="ECO:0000256" key="11">
    <source>
        <dbReference type="RuleBase" id="RU363112"/>
    </source>
</evidence>
<evidence type="ECO:0000256" key="10">
    <source>
        <dbReference type="ARBA" id="ARBA00023136"/>
    </source>
</evidence>
<evidence type="ECO:0000256" key="7">
    <source>
        <dbReference type="ARBA" id="ARBA00022692"/>
    </source>
</evidence>
<dbReference type="OrthoDB" id="10252502at2759"/>
<comment type="pathway">
    <text evidence="2 11">Glycolipid biosynthesis; glycosylphosphatidylinositol-anchor biosynthesis.</text>
</comment>
<feature type="transmembrane region" description="Helical" evidence="11">
    <location>
        <begin position="262"/>
        <end position="283"/>
    </location>
</feature>
<feature type="transmembrane region" description="Helical" evidence="11">
    <location>
        <begin position="188"/>
        <end position="208"/>
    </location>
</feature>
<dbReference type="InterPro" id="IPR007315">
    <property type="entry name" value="PIG-V/Gpi18"/>
</dbReference>
<keyword evidence="13" id="KW-1185">Reference proteome</keyword>
<reference evidence="12 13" key="2">
    <citation type="submission" date="2018-11" db="EMBL/GenBank/DDBJ databases">
        <authorList>
            <consortium name="Pathogen Informatics"/>
        </authorList>
    </citation>
    <scope>NUCLEOTIDE SEQUENCE [LARGE SCALE GENOMIC DNA]</scope>
</reference>
<dbReference type="WBParaSite" id="GPUH_0001998101-mRNA-1">
    <property type="protein sequence ID" value="GPUH_0001998101-mRNA-1"/>
    <property type="gene ID" value="GPUH_0001998101"/>
</dbReference>
<dbReference type="PANTHER" id="PTHR12468:SF2">
    <property type="entry name" value="GPI MANNOSYLTRANSFERASE 2"/>
    <property type="match status" value="1"/>
</dbReference>
<evidence type="ECO:0000256" key="2">
    <source>
        <dbReference type="ARBA" id="ARBA00004687"/>
    </source>
</evidence>
<reference evidence="14" key="1">
    <citation type="submission" date="2016-06" db="UniProtKB">
        <authorList>
            <consortium name="WormBaseParasite"/>
        </authorList>
    </citation>
    <scope>IDENTIFICATION</scope>
</reference>
<evidence type="ECO:0000256" key="3">
    <source>
        <dbReference type="ARBA" id="ARBA00008698"/>
    </source>
</evidence>
<keyword evidence="4 11" id="KW-0337">GPI-anchor biosynthesis</keyword>
<dbReference type="PANTHER" id="PTHR12468">
    <property type="entry name" value="GPI MANNOSYLTRANSFERASE 2"/>
    <property type="match status" value="1"/>
</dbReference>
<keyword evidence="6 11" id="KW-0808">Transferase</keyword>
<keyword evidence="7 11" id="KW-0812">Transmembrane</keyword>
<evidence type="ECO:0000256" key="4">
    <source>
        <dbReference type="ARBA" id="ARBA00022502"/>
    </source>
</evidence>
<name>A0A183EG65_9BILA</name>
<dbReference type="GO" id="GO:0006506">
    <property type="term" value="P:GPI anchor biosynthetic process"/>
    <property type="evidence" value="ECO:0007669"/>
    <property type="project" value="UniProtKB-UniPathway"/>
</dbReference>